<sequence length="585" mass="62969">MPNFKALAEAKRDQRAAALDAAPPFVFSKHAKYLDASASQIVAKIGAGEWTASEVIEAYISRAAEAQKVSNCTTEILFADALKEAKALDAEFAKTGKLRGPLHGVPMSFKDQFDLTGYDTSMGYSKLLNKPATTDAEVPALLRAAGGIPILKTNIPQTLFNLECSNPVFGPTTNPYSPLYSSGGSSGGEGAVLAQDGSALGVGTDIGGSLRAPTASCGVYSLKPGLQRVSYVGVTEPNPGLEGVISVAGPLGRSIDDLDIFSRLTFGVQGNSLAVAPVPYREAKLPEKLKFGYYTDIYIKSSPATKRAVLETIDALRKQGHECVEIEIPTPETAFNAYFALCSADGYRTIFDGPGTDPIDAALEPIKNMPRLPMFIRNCIVWAANNIFGDPQLGRFLKVNGDKSVKELFEWTVKRDEYGALLYKEVWNKHNLDGIISPMLAIPHIPLGSWAGNFQLVSATSFWNVINSPVGILPVTRVDPNVDALTPEWTQPGAFPEGHFANPKTTIYRALYLGGSPLAVPQYKNVAAYDPKKSAGMPVGIQVVGKKWEEEKVIAMMRVVEGALGDPRERGFGPGSFTRAHHKED</sequence>
<evidence type="ECO:0000256" key="1">
    <source>
        <dbReference type="ARBA" id="ARBA00001311"/>
    </source>
</evidence>
<dbReference type="OrthoDB" id="6428749at2759"/>
<evidence type="ECO:0000259" key="7">
    <source>
        <dbReference type="Pfam" id="PF01425"/>
    </source>
</evidence>
<evidence type="ECO:0000256" key="4">
    <source>
        <dbReference type="ARBA" id="ARBA00022801"/>
    </source>
</evidence>
<dbReference type="InterPro" id="IPR023631">
    <property type="entry name" value="Amidase_dom"/>
</dbReference>
<feature type="binding site" evidence="6">
    <location>
        <position position="159"/>
    </location>
    <ligand>
        <name>substrate</name>
    </ligand>
</feature>
<dbReference type="EC" id="3.5.1.4" evidence="3"/>
<reference evidence="8" key="1">
    <citation type="submission" date="2020-05" db="EMBL/GenBank/DDBJ databases">
        <title>Mycena genomes resolve the evolution of fungal bioluminescence.</title>
        <authorList>
            <person name="Tsai I.J."/>
        </authorList>
    </citation>
    <scope>NUCLEOTIDE SEQUENCE</scope>
    <source>
        <strain evidence="8">110903Hualien_Pintung</strain>
    </source>
</reference>
<dbReference type="InterPro" id="IPR036928">
    <property type="entry name" value="AS_sf"/>
</dbReference>
<dbReference type="InterPro" id="IPR020556">
    <property type="entry name" value="Amidase_CS"/>
</dbReference>
<dbReference type="SUPFAM" id="SSF75304">
    <property type="entry name" value="Amidase signature (AS) enzymes"/>
    <property type="match status" value="1"/>
</dbReference>
<keyword evidence="4" id="KW-0378">Hydrolase</keyword>
<dbReference type="AlphaFoldDB" id="A0A8H6WMU2"/>
<dbReference type="PROSITE" id="PS00571">
    <property type="entry name" value="AMIDASES"/>
    <property type="match status" value="1"/>
</dbReference>
<protein>
    <recommendedName>
        <fullName evidence="3">amidase</fullName>
        <ecNumber evidence="3">3.5.1.4</ecNumber>
    </recommendedName>
</protein>
<dbReference type="GO" id="GO:0004040">
    <property type="term" value="F:amidase activity"/>
    <property type="evidence" value="ECO:0007669"/>
    <property type="project" value="UniProtKB-EC"/>
</dbReference>
<feature type="binding site" evidence="6">
    <location>
        <begin position="206"/>
        <end position="209"/>
    </location>
    <ligand>
        <name>substrate</name>
    </ligand>
</feature>
<feature type="active site" description="Charge relay system" evidence="5">
    <location>
        <position position="185"/>
    </location>
</feature>
<feature type="binding site" evidence="6">
    <location>
        <position position="185"/>
    </location>
    <ligand>
        <name>substrate</name>
    </ligand>
</feature>
<proteinExistence type="inferred from homology"/>
<name>A0A8H6WMU2_MYCCL</name>
<comment type="catalytic activity">
    <reaction evidence="1">
        <text>a monocarboxylic acid amide + H2O = a monocarboxylate + NH4(+)</text>
        <dbReference type="Rhea" id="RHEA:12020"/>
        <dbReference type="ChEBI" id="CHEBI:15377"/>
        <dbReference type="ChEBI" id="CHEBI:28938"/>
        <dbReference type="ChEBI" id="CHEBI:35757"/>
        <dbReference type="ChEBI" id="CHEBI:83628"/>
        <dbReference type="EC" id="3.5.1.4"/>
    </reaction>
</comment>
<evidence type="ECO:0000313" key="8">
    <source>
        <dbReference type="EMBL" id="KAF7320523.1"/>
    </source>
</evidence>
<feature type="active site" description="Charge relay system" evidence="5">
    <location>
        <position position="110"/>
    </location>
</feature>
<evidence type="ECO:0000256" key="6">
    <source>
        <dbReference type="PIRSR" id="PIRSR001221-2"/>
    </source>
</evidence>
<dbReference type="PANTHER" id="PTHR46072">
    <property type="entry name" value="AMIDASE-RELATED-RELATED"/>
    <property type="match status" value="1"/>
</dbReference>
<dbReference type="EMBL" id="JACAZE010000002">
    <property type="protein sequence ID" value="KAF7320523.1"/>
    <property type="molecule type" value="Genomic_DNA"/>
</dbReference>
<feature type="domain" description="Amidase" evidence="7">
    <location>
        <begin position="54"/>
        <end position="553"/>
    </location>
</feature>
<keyword evidence="9" id="KW-1185">Reference proteome</keyword>
<organism evidence="8 9">
    <name type="scientific">Mycena chlorophos</name>
    <name type="common">Agaric fungus</name>
    <name type="synonym">Agaricus chlorophos</name>
    <dbReference type="NCBI Taxonomy" id="658473"/>
    <lineage>
        <taxon>Eukaryota</taxon>
        <taxon>Fungi</taxon>
        <taxon>Dikarya</taxon>
        <taxon>Basidiomycota</taxon>
        <taxon>Agaricomycotina</taxon>
        <taxon>Agaricomycetes</taxon>
        <taxon>Agaricomycetidae</taxon>
        <taxon>Agaricales</taxon>
        <taxon>Marasmiineae</taxon>
        <taxon>Mycenaceae</taxon>
        <taxon>Mycena</taxon>
    </lineage>
</organism>
<gene>
    <name evidence="8" type="ORF">HMN09_00136000</name>
</gene>
<comment type="similarity">
    <text evidence="2">Belongs to the amidase family.</text>
</comment>
<evidence type="ECO:0000313" key="9">
    <source>
        <dbReference type="Proteomes" id="UP000613580"/>
    </source>
</evidence>
<feature type="active site" description="Acyl-ester intermediate" evidence="5">
    <location>
        <position position="209"/>
    </location>
</feature>
<dbReference type="PIRSF" id="PIRSF001221">
    <property type="entry name" value="Amidase_fungi"/>
    <property type="match status" value="1"/>
</dbReference>
<accession>A0A8H6WMU2</accession>
<evidence type="ECO:0000256" key="3">
    <source>
        <dbReference type="ARBA" id="ARBA00012922"/>
    </source>
</evidence>
<dbReference type="Pfam" id="PF01425">
    <property type="entry name" value="Amidase"/>
    <property type="match status" value="1"/>
</dbReference>
<dbReference type="Proteomes" id="UP000613580">
    <property type="component" value="Unassembled WGS sequence"/>
</dbReference>
<dbReference type="PANTHER" id="PTHR46072:SF10">
    <property type="entry name" value="ACETAMIDASE"/>
    <property type="match status" value="1"/>
</dbReference>
<comment type="caution">
    <text evidence="8">The sequence shown here is derived from an EMBL/GenBank/DDBJ whole genome shotgun (WGS) entry which is preliminary data.</text>
</comment>
<evidence type="ECO:0000256" key="5">
    <source>
        <dbReference type="PIRSR" id="PIRSR001221-1"/>
    </source>
</evidence>
<dbReference type="Gene3D" id="3.90.1300.10">
    <property type="entry name" value="Amidase signature (AS) domain"/>
    <property type="match status" value="1"/>
</dbReference>
<evidence type="ECO:0000256" key="2">
    <source>
        <dbReference type="ARBA" id="ARBA00009199"/>
    </source>
</evidence>